<dbReference type="InterPro" id="IPR011440">
    <property type="entry name" value="DUF1543"/>
</dbReference>
<dbReference type="Gene3D" id="3.10.20.10">
    <property type="match status" value="2"/>
</dbReference>
<proteinExistence type="predicted"/>
<dbReference type="AlphaFoldDB" id="A0A5N1JW67"/>
<dbReference type="Proteomes" id="UP000327108">
    <property type="component" value="Unassembled WGS sequence"/>
</dbReference>
<sequence>MKGCAMKLFMFQIGGDCGGSNVELHDIRFSVGRLASDCYDDLRAQWWGNPKSLHVDCWGEVRHVDGHDIQIVPQRKTSDKNKLFFINLGGYDPTEFGELHRNVLLVSPDARTAKARALSEIQHWSQPHKDKAFEVEKAVNVSKNVEARGYSIELVPSPVATPFDFVCKYLKIG</sequence>
<dbReference type="Pfam" id="PF07566">
    <property type="entry name" value="DUF1543"/>
    <property type="match status" value="1"/>
</dbReference>
<evidence type="ECO:0000313" key="3">
    <source>
        <dbReference type="Proteomes" id="UP000327108"/>
    </source>
</evidence>
<reference evidence="2 3" key="1">
    <citation type="submission" date="2019-09" db="EMBL/GenBank/DDBJ databases">
        <title>Biological control of the noxious weed angled onion (Allium triquetrum) thwarted by endophytic bacteria in Victoria, Australia.</title>
        <authorList>
            <person name="Tehranchian P."/>
            <person name="Adair R.J."/>
            <person name="Van T.H."/>
            <person name="Morrison P.D."/>
            <person name="Williams H."/>
            <person name="Lawrie A.C."/>
        </authorList>
    </citation>
    <scope>NUCLEOTIDE SEQUENCE [LARGE SCALE GENOMIC DNA]</scope>
    <source>
        <strain evidence="2 3">RPTAtOch1</strain>
    </source>
</reference>
<evidence type="ECO:0000259" key="1">
    <source>
        <dbReference type="Pfam" id="PF07566"/>
    </source>
</evidence>
<organism evidence="2 3">
    <name type="scientific">Ochrobactrum quorumnocens</name>
    <dbReference type="NCBI Taxonomy" id="271865"/>
    <lineage>
        <taxon>Bacteria</taxon>
        <taxon>Pseudomonadati</taxon>
        <taxon>Pseudomonadota</taxon>
        <taxon>Alphaproteobacteria</taxon>
        <taxon>Hyphomicrobiales</taxon>
        <taxon>Brucellaceae</taxon>
        <taxon>Brucella/Ochrobactrum group</taxon>
        <taxon>Ochrobactrum</taxon>
    </lineage>
</organism>
<feature type="domain" description="DUF1543" evidence="1">
    <location>
        <begin position="20"/>
        <end position="70"/>
    </location>
</feature>
<name>A0A5N1JW67_9HYPH</name>
<dbReference type="EMBL" id="VYXQ01000008">
    <property type="protein sequence ID" value="KAA9368362.1"/>
    <property type="molecule type" value="Genomic_DNA"/>
</dbReference>
<protein>
    <submittedName>
        <fullName evidence="2">DUF1543 domain-containing protein</fullName>
    </submittedName>
</protein>
<gene>
    <name evidence="2" type="ORF">F3W84_10775</name>
</gene>
<accession>A0A5N1JW67</accession>
<evidence type="ECO:0000313" key="2">
    <source>
        <dbReference type="EMBL" id="KAA9368362.1"/>
    </source>
</evidence>
<keyword evidence="3" id="KW-1185">Reference proteome</keyword>
<comment type="caution">
    <text evidence="2">The sequence shown here is derived from an EMBL/GenBank/DDBJ whole genome shotgun (WGS) entry which is preliminary data.</text>
</comment>